<feature type="region of interest" description="Disordered" evidence="1">
    <location>
        <begin position="119"/>
        <end position="219"/>
    </location>
</feature>
<evidence type="ECO:0000313" key="3">
    <source>
        <dbReference type="Proteomes" id="UP001215280"/>
    </source>
</evidence>
<organism evidence="2 3">
    <name type="scientific">Mycena maculata</name>
    <dbReference type="NCBI Taxonomy" id="230809"/>
    <lineage>
        <taxon>Eukaryota</taxon>
        <taxon>Fungi</taxon>
        <taxon>Dikarya</taxon>
        <taxon>Basidiomycota</taxon>
        <taxon>Agaricomycotina</taxon>
        <taxon>Agaricomycetes</taxon>
        <taxon>Agaricomycetidae</taxon>
        <taxon>Agaricales</taxon>
        <taxon>Marasmiineae</taxon>
        <taxon>Mycenaceae</taxon>
        <taxon>Mycena</taxon>
    </lineage>
</organism>
<keyword evidence="3" id="KW-1185">Reference proteome</keyword>
<feature type="non-terminal residue" evidence="2">
    <location>
        <position position="1"/>
    </location>
</feature>
<feature type="compositionally biased region" description="Pro residues" evidence="1">
    <location>
        <begin position="189"/>
        <end position="199"/>
    </location>
</feature>
<feature type="region of interest" description="Disordered" evidence="1">
    <location>
        <begin position="1"/>
        <end position="34"/>
    </location>
</feature>
<feature type="compositionally biased region" description="Gly residues" evidence="1">
    <location>
        <begin position="172"/>
        <end position="188"/>
    </location>
</feature>
<protein>
    <submittedName>
        <fullName evidence="2">Uncharacterized protein</fullName>
    </submittedName>
</protein>
<evidence type="ECO:0000256" key="1">
    <source>
        <dbReference type="SAM" id="MobiDB-lite"/>
    </source>
</evidence>
<feature type="compositionally biased region" description="Gly residues" evidence="1">
    <location>
        <begin position="200"/>
        <end position="212"/>
    </location>
</feature>
<comment type="caution">
    <text evidence="2">The sequence shown here is derived from an EMBL/GenBank/DDBJ whole genome shotgun (WGS) entry which is preliminary data.</text>
</comment>
<gene>
    <name evidence="2" type="ORF">DFH07DRAFT_790630</name>
</gene>
<name>A0AAD7KBX0_9AGAR</name>
<evidence type="ECO:0000313" key="2">
    <source>
        <dbReference type="EMBL" id="KAJ7782423.1"/>
    </source>
</evidence>
<dbReference type="AlphaFoldDB" id="A0AAD7KBX0"/>
<reference evidence="2" key="1">
    <citation type="submission" date="2023-03" db="EMBL/GenBank/DDBJ databases">
        <title>Massive genome expansion in bonnet fungi (Mycena s.s.) driven by repeated elements and novel gene families across ecological guilds.</title>
        <authorList>
            <consortium name="Lawrence Berkeley National Laboratory"/>
            <person name="Harder C.B."/>
            <person name="Miyauchi S."/>
            <person name="Viragh M."/>
            <person name="Kuo A."/>
            <person name="Thoen E."/>
            <person name="Andreopoulos B."/>
            <person name="Lu D."/>
            <person name="Skrede I."/>
            <person name="Drula E."/>
            <person name="Henrissat B."/>
            <person name="Morin E."/>
            <person name="Kohler A."/>
            <person name="Barry K."/>
            <person name="LaButti K."/>
            <person name="Morin E."/>
            <person name="Salamov A."/>
            <person name="Lipzen A."/>
            <person name="Mereny Z."/>
            <person name="Hegedus B."/>
            <person name="Baldrian P."/>
            <person name="Stursova M."/>
            <person name="Weitz H."/>
            <person name="Taylor A."/>
            <person name="Grigoriev I.V."/>
            <person name="Nagy L.G."/>
            <person name="Martin F."/>
            <person name="Kauserud H."/>
        </authorList>
    </citation>
    <scope>NUCLEOTIDE SEQUENCE</scope>
    <source>
        <strain evidence="2">CBHHK188m</strain>
    </source>
</reference>
<feature type="compositionally biased region" description="Polar residues" evidence="1">
    <location>
        <begin position="9"/>
        <end position="22"/>
    </location>
</feature>
<dbReference type="EMBL" id="JARJLG010000003">
    <property type="protein sequence ID" value="KAJ7782423.1"/>
    <property type="molecule type" value="Genomic_DNA"/>
</dbReference>
<sequence length="219" mass="22063">MSRLPNPNLPNTEQIERSNTGRTGREPRRESRMFSQIVPMSTPVQVLGPSMYPSIPVSPTLRYTPHFTRSSPAPPMPSLTTIPGLVLNPWTPENPVRYPASPHPRRAAAISRSVSPIAGPRIIEVPEDPQEASEDSVHSGGHAASLHLSEELPERDPAPSIHDGGSDNSDGGDAGGNGGGSGGGGAGTPPGPPGGPPGGGPGGPSGPGGPGVPGGPPGG</sequence>
<feature type="compositionally biased region" description="Basic and acidic residues" evidence="1">
    <location>
        <begin position="23"/>
        <end position="32"/>
    </location>
</feature>
<accession>A0AAD7KBX0</accession>
<feature type="compositionally biased region" description="Basic and acidic residues" evidence="1">
    <location>
        <begin position="148"/>
        <end position="157"/>
    </location>
</feature>
<feature type="compositionally biased region" description="Acidic residues" evidence="1">
    <location>
        <begin position="125"/>
        <end position="134"/>
    </location>
</feature>
<dbReference type="Proteomes" id="UP001215280">
    <property type="component" value="Unassembled WGS sequence"/>
</dbReference>
<proteinExistence type="predicted"/>